<dbReference type="InterPro" id="IPR036852">
    <property type="entry name" value="Peptidase_S8/S53_dom_sf"/>
</dbReference>
<organism evidence="8 9">
    <name type="scientific">Ornithinimicrobium cryptoxanthini</name>
    <dbReference type="NCBI Taxonomy" id="2934161"/>
    <lineage>
        <taxon>Bacteria</taxon>
        <taxon>Bacillati</taxon>
        <taxon>Actinomycetota</taxon>
        <taxon>Actinomycetes</taxon>
        <taxon>Micrococcales</taxon>
        <taxon>Ornithinimicrobiaceae</taxon>
        <taxon>Ornithinimicrobium</taxon>
    </lineage>
</organism>
<dbReference type="PANTHER" id="PTHR43806">
    <property type="entry name" value="PEPTIDASE S8"/>
    <property type="match status" value="1"/>
</dbReference>
<keyword evidence="2 5" id="KW-0645">Protease</keyword>
<feature type="active site" description="Charge relay system" evidence="5">
    <location>
        <position position="429"/>
    </location>
</feature>
<sequence>MSQTLSTGRGARGRDRLVRRWVASSAGAALVLTGSLAAGVTASATPPTPAEVLAPVSADKIQPEVTTELEEAGRATVLIRFADRPDMGAFAAVDDWDARGQAVYDALTSTADRSQRGARTKLEAAGVDYTSFFISNAILVRGGNEALLTTLAADPEIEGVYLPADYEVPELAVGEELPAPHAVEWGIANINADDVWTQFGVTGEELVIANIDTGVDYTHPALVNQYRGNNGDGTFDHSYNWFDAAGAGSDEPVDFVGHGTHTMGTMVGSDGGANQIGVAPGARWIAANGCCPSDEALITSGQWLLAPTDLNGENPLPSMRPHIINNSWGSELPSNDPFMEDISQAWAAAGIFGVWSNGNAGPECETSGSPGSRTLNYSVGAYDVGNAITGFSSRGAGQDGETKPNISAPGANVRSAVPGGDYLAADGTSMAAPHVAGTIALLWSAAPDLIGDTELTKELLDGTAVDTADDQCGGTEADNNVYGEGRLDALALLESAPIGPTGNIAGTVTDASTDGPIAGAGVTLVGERTRSTATAADGTYALRLGTGEWDATISKFGYLPQTDTVTIPLDETLVHDVDLTPASSGMLTGTVTDGSGQGWPLYARISVVGVSGVAAYTDPETGDFALSLPVGTHTVQATSQLPGYVSQTRDVVITESGAVADFALTINPMSCNAPGYDLVLGGVSEAFDDFQLPAGWALEDLNGSGNNWEFLDPYGIPNGTGGDGGFAVANSDFTGPGSTWDAALVSPAVDITGDTNTTLTFKTLYETVQNVGDQASVEITTDGGASWDVVWASTSFAIGDVHLDLTDSLAGATEIQTRFRYQGTFDLWWQVDDVFLGERTCVPGGGGLVVGYVHNDVDGAGIIGAKVTSLDQPADSGTTRATPDDENLDDGFYWLYSSLEGVHPFEASARNHGTDQQDVTVPAGAVGRADFVLGQALLEIDPTSIETTVALGAADTGEFTVTNTGTSPAELTFTENRGGFEILRADGTRMTTQQLADAAGTPLIAKDIERSLEASALSAGPTGSAFSPAAAPTDEPWTDLTQLPLQITGNRVVTIDGVWFSVGGFTYENSPGLYRYDAVAMEWMPLAAIPAPVEMPLAAAVDGQIVVAGGWSMTGDPTSDTWIYDPETDSWSSGAPMPTPVSSMGVAVVDGAVFAIGGCTTGFCEPVADTVQAYDLSTDTWSEFSPAPSATAFPACGALEGVVVCAGGVDGAGQDVPDTWAFDPSADSWSPLAPAPVALFAPASAGANGQLIAVGGIQDGQLTNASWAYDPTTDSWSPLPNANHAVYRGGGACGVVRAGGQDDVDLVTSAELLPGFDLCSEGGGDVDWLSLDITEAVLDPGESVTVQVTTDGAAVNQPGTYTAAVGIVANVAIRPTPVDVTMHVTPPLSWGKVEGTAYLAYCDGGQVAGDGITIDIAPVREDVGQGWVISTNSEGYYARWINTQVGTLRMTATLGGYRPDAHLVDLLRGSSVTQDFSLLEASCQENPDPVPPEVIRLAGQDRYATATRISAQFAPGVDTVYVATGVTFPDALAAAARAGSLGGPVLLVRPTSVPAVTSVELARLDPANLVVVGGTTSVSNLVANRLRAVVPDATFTRHAGANRYETAALIAGDLAAADVAYVVTGEDFPDALTAASRAGSIDGPVLLVKQGSVPAATAAQLTRLAPERIVIVGGTTSVSPAVAGILAGYGTVERVAGANRYETAAALTQDWQTSQDVFVATGQDWPDALAGAARAGATVSPVLLVRQATIPPVTWAELERLDPGRIFVLGGETTISPAVEELLRTLE</sequence>
<gene>
    <name evidence="8" type="ORF">NF557_14650</name>
</gene>
<keyword evidence="9" id="KW-1185">Reference proteome</keyword>
<name>A0ABY4YGR7_9MICO</name>
<keyword evidence="4 5" id="KW-0720">Serine protease</keyword>
<dbReference type="InterPro" id="IPR015915">
    <property type="entry name" value="Kelch-typ_b-propeller"/>
</dbReference>
<evidence type="ECO:0000313" key="9">
    <source>
        <dbReference type="Proteomes" id="UP001056535"/>
    </source>
</evidence>
<dbReference type="Proteomes" id="UP001056535">
    <property type="component" value="Chromosome"/>
</dbReference>
<dbReference type="Pfam" id="PF01344">
    <property type="entry name" value="Kelch_1"/>
    <property type="match status" value="2"/>
</dbReference>
<dbReference type="PANTHER" id="PTHR43806:SF11">
    <property type="entry name" value="CEREVISIN-RELATED"/>
    <property type="match status" value="1"/>
</dbReference>
<keyword evidence="6" id="KW-0732">Signal</keyword>
<dbReference type="Gene3D" id="3.40.50.200">
    <property type="entry name" value="Peptidase S8/S53 domain"/>
    <property type="match status" value="1"/>
</dbReference>
<dbReference type="EMBL" id="CP099490">
    <property type="protein sequence ID" value="USQ75827.1"/>
    <property type="molecule type" value="Genomic_DNA"/>
</dbReference>
<keyword evidence="3 5" id="KW-0378">Hydrolase</keyword>
<dbReference type="Pfam" id="PF24681">
    <property type="entry name" value="Kelch_KLHDC2_KLHL20_DRC7"/>
    <property type="match status" value="1"/>
</dbReference>
<evidence type="ECO:0000259" key="7">
    <source>
        <dbReference type="Pfam" id="PF00082"/>
    </source>
</evidence>
<dbReference type="InterPro" id="IPR006652">
    <property type="entry name" value="Kelch_1"/>
</dbReference>
<dbReference type="NCBIfam" id="NF038128">
    <property type="entry name" value="choice_anch_J"/>
    <property type="match status" value="1"/>
</dbReference>
<dbReference type="PRINTS" id="PR00723">
    <property type="entry name" value="SUBTILISIN"/>
</dbReference>
<dbReference type="PROSITE" id="PS00138">
    <property type="entry name" value="SUBTILASE_SER"/>
    <property type="match status" value="1"/>
</dbReference>
<evidence type="ECO:0000256" key="5">
    <source>
        <dbReference type="PROSITE-ProRule" id="PRU01240"/>
    </source>
</evidence>
<feature type="signal peptide" evidence="6">
    <location>
        <begin position="1"/>
        <end position="37"/>
    </location>
</feature>
<dbReference type="Gene3D" id="2.60.40.1120">
    <property type="entry name" value="Carboxypeptidase-like, regulatory domain"/>
    <property type="match status" value="3"/>
</dbReference>
<evidence type="ECO:0000256" key="4">
    <source>
        <dbReference type="ARBA" id="ARBA00022825"/>
    </source>
</evidence>
<comment type="similarity">
    <text evidence="1 5">Belongs to the peptidase S8 family.</text>
</comment>
<dbReference type="Gene3D" id="3.40.50.12090">
    <property type="match status" value="1"/>
</dbReference>
<proteinExistence type="inferred from homology"/>
<dbReference type="Gene3D" id="2.60.120.200">
    <property type="match status" value="1"/>
</dbReference>
<dbReference type="InterPro" id="IPR015500">
    <property type="entry name" value="Peptidase_S8_subtilisin-rel"/>
</dbReference>
<dbReference type="InterPro" id="IPR000209">
    <property type="entry name" value="Peptidase_S8/S53_dom"/>
</dbReference>
<dbReference type="Pfam" id="PF04122">
    <property type="entry name" value="CW_binding_2"/>
    <property type="match status" value="3"/>
</dbReference>
<dbReference type="Pfam" id="PF13715">
    <property type="entry name" value="CarbopepD_reg_2"/>
    <property type="match status" value="1"/>
</dbReference>
<feature type="active site" description="Charge relay system" evidence="5">
    <location>
        <position position="212"/>
    </location>
</feature>
<dbReference type="RefSeq" id="WP_252620313.1">
    <property type="nucleotide sequence ID" value="NZ_CP099490.1"/>
</dbReference>
<dbReference type="InterPro" id="IPR050131">
    <property type="entry name" value="Peptidase_S8_subtilisin-like"/>
</dbReference>
<feature type="chain" id="PRO_5045778972" evidence="6">
    <location>
        <begin position="38"/>
        <end position="1787"/>
    </location>
</feature>
<evidence type="ECO:0000313" key="8">
    <source>
        <dbReference type="EMBL" id="USQ75827.1"/>
    </source>
</evidence>
<evidence type="ECO:0000256" key="2">
    <source>
        <dbReference type="ARBA" id="ARBA00022670"/>
    </source>
</evidence>
<evidence type="ECO:0000256" key="3">
    <source>
        <dbReference type="ARBA" id="ARBA00022801"/>
    </source>
</evidence>
<dbReference type="InterPro" id="IPR008969">
    <property type="entry name" value="CarboxyPept-like_regulatory"/>
</dbReference>
<dbReference type="SUPFAM" id="SSF52743">
    <property type="entry name" value="Subtilisin-like"/>
    <property type="match status" value="1"/>
</dbReference>
<evidence type="ECO:0000256" key="6">
    <source>
        <dbReference type="SAM" id="SignalP"/>
    </source>
</evidence>
<dbReference type="SUPFAM" id="SSF49464">
    <property type="entry name" value="Carboxypeptidase regulatory domain-like"/>
    <property type="match status" value="2"/>
</dbReference>
<protein>
    <submittedName>
        <fullName evidence="8">Cell wall-binding repeat-containing protein</fullName>
    </submittedName>
</protein>
<accession>A0ABY4YGR7</accession>
<feature type="domain" description="Peptidase S8/S53" evidence="7">
    <location>
        <begin position="203"/>
        <end position="485"/>
    </location>
</feature>
<dbReference type="InterPro" id="IPR023828">
    <property type="entry name" value="Peptidase_S8_Ser-AS"/>
</dbReference>
<dbReference type="SUPFAM" id="SSF117281">
    <property type="entry name" value="Kelch motif"/>
    <property type="match status" value="1"/>
</dbReference>
<dbReference type="InterPro" id="IPR007253">
    <property type="entry name" value="Cell_wall-bd_2"/>
</dbReference>
<dbReference type="PROSITE" id="PS51892">
    <property type="entry name" value="SUBTILASE"/>
    <property type="match status" value="1"/>
</dbReference>
<evidence type="ECO:0000256" key="1">
    <source>
        <dbReference type="ARBA" id="ARBA00011073"/>
    </source>
</evidence>
<dbReference type="Pfam" id="PF00082">
    <property type="entry name" value="Peptidase_S8"/>
    <property type="match status" value="1"/>
</dbReference>
<dbReference type="SMART" id="SM00612">
    <property type="entry name" value="Kelch"/>
    <property type="match status" value="4"/>
</dbReference>
<feature type="active site" description="Charge relay system" evidence="5">
    <location>
        <position position="258"/>
    </location>
</feature>
<dbReference type="Gene3D" id="2.120.10.80">
    <property type="entry name" value="Kelch-type beta propeller"/>
    <property type="match status" value="1"/>
</dbReference>
<reference evidence="8" key="1">
    <citation type="submission" date="2022-06" db="EMBL/GenBank/DDBJ databases">
        <title>Ornithinimicrobium JY.X270.</title>
        <authorList>
            <person name="Huang Y."/>
        </authorList>
    </citation>
    <scope>NUCLEOTIDE SEQUENCE</scope>
    <source>
        <strain evidence="8">JY.X270</strain>
    </source>
</reference>